<protein>
    <submittedName>
        <fullName evidence="2">DUF560 domain-containing protein</fullName>
    </submittedName>
</protein>
<dbReference type="EMBL" id="RDRB01000006">
    <property type="protein sequence ID" value="ROU00126.1"/>
    <property type="molecule type" value="Genomic_DNA"/>
</dbReference>
<dbReference type="SUPFAM" id="SSF48452">
    <property type="entry name" value="TPR-like"/>
    <property type="match status" value="1"/>
</dbReference>
<dbReference type="AlphaFoldDB" id="A0A3N2QYE5"/>
<comment type="caution">
    <text evidence="2">The sequence shown here is derived from an EMBL/GenBank/DDBJ whole genome shotgun (WGS) entry which is preliminary data.</text>
</comment>
<keyword evidence="1" id="KW-0732">Signal</keyword>
<feature type="signal peptide" evidence="1">
    <location>
        <begin position="1"/>
        <end position="21"/>
    </location>
</feature>
<evidence type="ECO:0000256" key="1">
    <source>
        <dbReference type="SAM" id="SignalP"/>
    </source>
</evidence>
<keyword evidence="3" id="KW-1185">Reference proteome</keyword>
<sequence length="446" mass="48125">MTVAALVAAALGFGAGGAARAQDGVSPEALMTAAAGALAAGDAGAAAVMADALLERDAADVPALILRAESAIAMGDYESGLNAARRAWAAAEVEPARYASARLAALALSQQEAHTRSQFWLRRARQHAPNPAEAQSVAEDYAYVRRLNPLSFQLEFNVAPSDNINNGTTNETLTIEGLPFTFLLTGDSQPLSGTEFTLGGNLRYKLREGARSLTYAEVTGFGRTYRLSSEAKDLVPDAQGSDYAEAQLTFGLGHFWLPAGGRDPWQFDLSRGRFWYGGEPYLDFLRAGVTRPVTLSESDRLRFGATWETLEETDGDTSEALALRASWEHVFDGGGVLSLGLRGRVVEAEGLDKAYEARAVTLGWQFSGSGISVAYDLEERNYDESLFVIDTRTDTRHALRLAVPVPQVEVYGFRPVINAERTRTESNVSRFDTESTGVGLTFRSAF</sequence>
<evidence type="ECO:0000313" key="3">
    <source>
        <dbReference type="Proteomes" id="UP000268016"/>
    </source>
</evidence>
<dbReference type="InterPro" id="IPR011990">
    <property type="entry name" value="TPR-like_helical_dom_sf"/>
</dbReference>
<gene>
    <name evidence="2" type="ORF">EAT49_12515</name>
</gene>
<dbReference type="Proteomes" id="UP000268016">
    <property type="component" value="Unassembled WGS sequence"/>
</dbReference>
<evidence type="ECO:0000313" key="2">
    <source>
        <dbReference type="EMBL" id="ROU00126.1"/>
    </source>
</evidence>
<name>A0A3N2QYE5_9RHOB</name>
<feature type="chain" id="PRO_5018337797" evidence="1">
    <location>
        <begin position="22"/>
        <end position="446"/>
    </location>
</feature>
<proteinExistence type="predicted"/>
<dbReference type="RefSeq" id="WP_123642674.1">
    <property type="nucleotide sequence ID" value="NZ_ML119086.1"/>
</dbReference>
<organism evidence="2 3">
    <name type="scientific">Histidinibacterium lentulum</name>
    <dbReference type="NCBI Taxonomy" id="2480588"/>
    <lineage>
        <taxon>Bacteria</taxon>
        <taxon>Pseudomonadati</taxon>
        <taxon>Pseudomonadota</taxon>
        <taxon>Alphaproteobacteria</taxon>
        <taxon>Rhodobacterales</taxon>
        <taxon>Paracoccaceae</taxon>
        <taxon>Histidinibacterium</taxon>
    </lineage>
</organism>
<dbReference type="OrthoDB" id="7684399at2"/>
<accession>A0A3N2QYE5</accession>
<reference evidence="2 3" key="1">
    <citation type="submission" date="2018-10" db="EMBL/GenBank/DDBJ databases">
        <title>Histidinibacterium lentulum gen. nov., sp. nov., a marine bacterium from the culture broth of Picochlorum sp. 122.</title>
        <authorList>
            <person name="Wang G."/>
        </authorList>
    </citation>
    <scope>NUCLEOTIDE SEQUENCE [LARGE SCALE GENOMIC DNA]</scope>
    <source>
        <strain evidence="2 3">B17</strain>
    </source>
</reference>